<dbReference type="OrthoDB" id="10256703at2759"/>
<dbReference type="AlphaFoldDB" id="M9LUM8"/>
<organism evidence="2 3">
    <name type="scientific">Pseudozyma antarctica (strain T-34)</name>
    <name type="common">Yeast</name>
    <name type="synonym">Candida antarctica</name>
    <dbReference type="NCBI Taxonomy" id="1151754"/>
    <lineage>
        <taxon>Eukaryota</taxon>
        <taxon>Fungi</taxon>
        <taxon>Dikarya</taxon>
        <taxon>Basidiomycota</taxon>
        <taxon>Ustilaginomycotina</taxon>
        <taxon>Ustilaginomycetes</taxon>
        <taxon>Ustilaginales</taxon>
        <taxon>Ustilaginaceae</taxon>
        <taxon>Moesziomyces</taxon>
    </lineage>
</organism>
<dbReference type="Proteomes" id="UP000011976">
    <property type="component" value="Unassembled WGS sequence"/>
</dbReference>
<evidence type="ECO:0000313" key="3">
    <source>
        <dbReference type="Proteomes" id="UP000011976"/>
    </source>
</evidence>
<name>M9LUM8_PSEA3</name>
<feature type="compositionally biased region" description="Basic and acidic residues" evidence="1">
    <location>
        <begin position="34"/>
        <end position="49"/>
    </location>
</feature>
<gene>
    <name evidence="2" type="ORF">PANT_8d00033</name>
</gene>
<feature type="region of interest" description="Disordered" evidence="1">
    <location>
        <begin position="1"/>
        <end position="59"/>
    </location>
</feature>
<feature type="region of interest" description="Disordered" evidence="1">
    <location>
        <begin position="645"/>
        <end position="667"/>
    </location>
</feature>
<evidence type="ECO:0000313" key="2">
    <source>
        <dbReference type="EMBL" id="GAC73029.1"/>
    </source>
</evidence>
<reference evidence="3" key="1">
    <citation type="journal article" date="2013" name="Genome Announc.">
        <title>Genome sequence of the basidiomycetous yeast Pseudozyma antarctica T-34, a producer of the glycolipid biosurfactants mannosylerythritol lipids.</title>
        <authorList>
            <person name="Morita T."/>
            <person name="Koike H."/>
            <person name="Koyama Y."/>
            <person name="Hagiwara H."/>
            <person name="Ito E."/>
            <person name="Fukuoka T."/>
            <person name="Imura T."/>
            <person name="Machida M."/>
            <person name="Kitamoto D."/>
        </authorList>
    </citation>
    <scope>NUCLEOTIDE SEQUENCE [LARGE SCALE GENOMIC DNA]</scope>
    <source>
        <strain evidence="3">T-34</strain>
    </source>
</reference>
<protein>
    <submittedName>
        <fullName evidence="2">Uncharacterized protein</fullName>
    </submittedName>
</protein>
<sequence length="933" mass="103665">MADVVKDAPAGARDDVQSPDQGIPPSPAQSPVKDCGKDKNDGSEGKDSEGANEAEAAVASTPDVSASAVQYFRNLCEVAGFRYKEDDYSAALKTWLTAPAHKYRAVHYHEPGLVFSARVLHHRWLPGFHAPRFSSSGFPGIVVHRFQIRNGGFCGPRETKLRCAELRQRVATFVPDIKEEDYVVSGPFLIGEVMCYIDILLINPAYHDEFYKINFTTRQGVYFAHHSVGADVLYDAVVLLIKGLDERVDPVAVADRIKKKFRKRVDFSVVWGVHSAQSPSEEASRLQFEGSLYLVGKARPFISDTEPGWRPIEDPTFVDLKGIEHAGSNHSTSKQRARDAVLGAKRKNVVVILQVEFSHQSASSANDGERKDSEMRAIRRRAGRINRQGGRGQCDKGKDASELISHEDKMRALAGISYDDFANLMTEIRPSAPAPKFKVVHYYPRSSTLDDELSTISPFGCLGLVQHRFKQTFNSVSEDPCSRFRGRVLTCIDGISREDFFVGSPFWIGRTAHFDVTLFNTAFHNELWRAGASSHAEFYSYGTAHAPIGPDQVLLLVNTLDLGVSPLDVAKQVKSKVDQSVEITNIWGLYSNRGPSECPDHLNFEGSVYLVGKFRTPFVLCSFGSFFDIKVKGLKGETIKHYGNWRPFNGSSREKPPPGDTSPQRLPKTGLLHLKATKGPGIDQALPEGRPVESAQQSLGVCISEGSFKNIDFWFDLRKLNAACANVKDDGSEDANSADSPGFSSVPMHRFRYDHDWTSVRPEDLDAMLDRAVRIFIPDIKPEDYVVRPPICLDKEVYIDVEVVNAAFFEDFYNVDFACNGHVIEHARAGAQIGPDQVLLFLTNLDHRINLSDIAGIIEIQLIDLVEITNFFCIHSEQPTGQNGNHLKFEGTVYALGRYRTDPDLVPASIGVDLSCIEFAGNSNWIRCVYHGL</sequence>
<feature type="compositionally biased region" description="Basic and acidic residues" evidence="1">
    <location>
        <begin position="1"/>
        <end position="16"/>
    </location>
</feature>
<dbReference type="EMBL" id="DF196774">
    <property type="protein sequence ID" value="GAC73029.1"/>
    <property type="molecule type" value="Genomic_DNA"/>
</dbReference>
<accession>M9LUM8</accession>
<evidence type="ECO:0000256" key="1">
    <source>
        <dbReference type="SAM" id="MobiDB-lite"/>
    </source>
</evidence>
<proteinExistence type="predicted"/>